<comment type="caution">
    <text evidence="3">The sequence shown here is derived from an EMBL/GenBank/DDBJ whole genome shotgun (WGS) entry which is preliminary data.</text>
</comment>
<evidence type="ECO:0000313" key="4">
    <source>
        <dbReference type="Proteomes" id="UP000825890"/>
    </source>
</evidence>
<evidence type="ECO:0000313" key="3">
    <source>
        <dbReference type="EMBL" id="GIZ47181.1"/>
    </source>
</evidence>
<keyword evidence="4" id="KW-1185">Reference proteome</keyword>
<dbReference type="EMBL" id="BOLY01000007">
    <property type="protein sequence ID" value="GIZ47181.1"/>
    <property type="molecule type" value="Genomic_DNA"/>
</dbReference>
<proteinExistence type="predicted"/>
<name>A0A9P3CR77_9PEZI</name>
<dbReference type="RefSeq" id="XP_044661668.1">
    <property type="nucleotide sequence ID" value="XM_044805733.1"/>
</dbReference>
<feature type="region of interest" description="Disordered" evidence="1">
    <location>
        <begin position="1"/>
        <end position="30"/>
    </location>
</feature>
<gene>
    <name evidence="3" type="ORF">CKM354_001028000</name>
</gene>
<evidence type="ECO:0008006" key="5">
    <source>
        <dbReference type="Google" id="ProtNLM"/>
    </source>
</evidence>
<reference evidence="3 4" key="1">
    <citation type="submission" date="2021-01" db="EMBL/GenBank/DDBJ databases">
        <title>Cercospora kikuchii MAFF 305040 whole genome shotgun sequence.</title>
        <authorList>
            <person name="Kashiwa T."/>
            <person name="Suzuki T."/>
        </authorList>
    </citation>
    <scope>NUCLEOTIDE SEQUENCE [LARGE SCALE GENOMIC DNA]</scope>
    <source>
        <strain evidence="3 4">MAFF 305040</strain>
    </source>
</reference>
<keyword evidence="2" id="KW-0812">Transmembrane</keyword>
<dbReference type="Proteomes" id="UP000825890">
    <property type="component" value="Unassembled WGS sequence"/>
</dbReference>
<sequence length="133" mass="13841">MSETVTFTTTTCEREESLSHSTAGNNDDADHIAITVVDGAVSEPEGTSCASSTTSDDSVEAKDFQTMMAILIPTALLTLFAVACVAGSRVSGQMEDASRELAELSIATEGLDESKEPFDENVLSSEPDSAGKG</sequence>
<evidence type="ECO:0000256" key="1">
    <source>
        <dbReference type="SAM" id="MobiDB-lite"/>
    </source>
</evidence>
<feature type="compositionally biased region" description="Low complexity" evidence="1">
    <location>
        <begin position="1"/>
        <end position="11"/>
    </location>
</feature>
<keyword evidence="2" id="KW-1133">Transmembrane helix</keyword>
<dbReference type="OrthoDB" id="10532332at2759"/>
<dbReference type="GeneID" id="68295855"/>
<feature type="region of interest" description="Disordered" evidence="1">
    <location>
        <begin position="108"/>
        <end position="133"/>
    </location>
</feature>
<protein>
    <recommendedName>
        <fullName evidence="5">Transmembrane protein</fullName>
    </recommendedName>
</protein>
<accession>A0A9P3CR77</accession>
<organism evidence="3 4">
    <name type="scientific">Cercospora kikuchii</name>
    <dbReference type="NCBI Taxonomy" id="84275"/>
    <lineage>
        <taxon>Eukaryota</taxon>
        <taxon>Fungi</taxon>
        <taxon>Dikarya</taxon>
        <taxon>Ascomycota</taxon>
        <taxon>Pezizomycotina</taxon>
        <taxon>Dothideomycetes</taxon>
        <taxon>Dothideomycetidae</taxon>
        <taxon>Mycosphaerellales</taxon>
        <taxon>Mycosphaerellaceae</taxon>
        <taxon>Cercospora</taxon>
    </lineage>
</organism>
<dbReference type="AlphaFoldDB" id="A0A9P3CR77"/>
<keyword evidence="2" id="KW-0472">Membrane</keyword>
<evidence type="ECO:0000256" key="2">
    <source>
        <dbReference type="SAM" id="Phobius"/>
    </source>
</evidence>
<feature type="transmembrane region" description="Helical" evidence="2">
    <location>
        <begin position="64"/>
        <end position="86"/>
    </location>
</feature>